<protein>
    <recommendedName>
        <fullName evidence="1">DUF1990 domain-containing protein</fullName>
    </recommendedName>
</protein>
<dbReference type="PANTHER" id="PTHR34202">
    <property type="entry name" value="UPF0548 PROTEIN"/>
    <property type="match status" value="1"/>
</dbReference>
<dbReference type="PANTHER" id="PTHR34202:SF1">
    <property type="entry name" value="UPF0548 PROTEIN"/>
    <property type="match status" value="1"/>
</dbReference>
<organism evidence="2 3">
    <name type="scientific">Aquisphaera giovannonii</name>
    <dbReference type="NCBI Taxonomy" id="406548"/>
    <lineage>
        <taxon>Bacteria</taxon>
        <taxon>Pseudomonadati</taxon>
        <taxon>Planctomycetota</taxon>
        <taxon>Planctomycetia</taxon>
        <taxon>Isosphaerales</taxon>
        <taxon>Isosphaeraceae</taxon>
        <taxon>Aquisphaera</taxon>
    </lineage>
</organism>
<evidence type="ECO:0000313" key="3">
    <source>
        <dbReference type="Proteomes" id="UP000324233"/>
    </source>
</evidence>
<dbReference type="OrthoDB" id="120660at2"/>
<reference evidence="2 3" key="1">
    <citation type="submission" date="2019-08" db="EMBL/GenBank/DDBJ databases">
        <title>Deep-cultivation of Planctomycetes and their phenomic and genomic characterization uncovers novel biology.</title>
        <authorList>
            <person name="Wiegand S."/>
            <person name="Jogler M."/>
            <person name="Boedeker C."/>
            <person name="Pinto D."/>
            <person name="Vollmers J."/>
            <person name="Rivas-Marin E."/>
            <person name="Kohn T."/>
            <person name="Peeters S.H."/>
            <person name="Heuer A."/>
            <person name="Rast P."/>
            <person name="Oberbeckmann S."/>
            <person name="Bunk B."/>
            <person name="Jeske O."/>
            <person name="Meyerdierks A."/>
            <person name="Storesund J.E."/>
            <person name="Kallscheuer N."/>
            <person name="Luecker S."/>
            <person name="Lage O.M."/>
            <person name="Pohl T."/>
            <person name="Merkel B.J."/>
            <person name="Hornburger P."/>
            <person name="Mueller R.-W."/>
            <person name="Bruemmer F."/>
            <person name="Labrenz M."/>
            <person name="Spormann A.M."/>
            <person name="Op den Camp H."/>
            <person name="Overmann J."/>
            <person name="Amann R."/>
            <person name="Jetten M.S.M."/>
            <person name="Mascher T."/>
            <person name="Medema M.H."/>
            <person name="Devos D.P."/>
            <person name="Kaster A.-K."/>
            <person name="Ovreas L."/>
            <person name="Rohde M."/>
            <person name="Galperin M.Y."/>
            <person name="Jogler C."/>
        </authorList>
    </citation>
    <scope>NUCLEOTIDE SEQUENCE [LARGE SCALE GENOMIC DNA]</scope>
    <source>
        <strain evidence="2 3">OJF2</strain>
    </source>
</reference>
<dbReference type="AlphaFoldDB" id="A0A5B9WBG4"/>
<dbReference type="PIRSF" id="PIRSF010260">
    <property type="entry name" value="UCP010260"/>
    <property type="match status" value="1"/>
</dbReference>
<proteinExistence type="predicted"/>
<accession>A0A5B9WBG4</accession>
<evidence type="ECO:0000259" key="1">
    <source>
        <dbReference type="Pfam" id="PF09348"/>
    </source>
</evidence>
<dbReference type="KEGG" id="agv:OJF2_61950"/>
<dbReference type="RefSeq" id="WP_148597138.1">
    <property type="nucleotide sequence ID" value="NZ_CP042997.1"/>
</dbReference>
<keyword evidence="3" id="KW-1185">Reference proteome</keyword>
<evidence type="ECO:0000313" key="2">
    <source>
        <dbReference type="EMBL" id="QEH37604.1"/>
    </source>
</evidence>
<dbReference type="Pfam" id="PF09348">
    <property type="entry name" value="DUF1990"/>
    <property type="match status" value="1"/>
</dbReference>
<dbReference type="EMBL" id="CP042997">
    <property type="protein sequence ID" value="QEH37604.1"/>
    <property type="molecule type" value="Genomic_DNA"/>
</dbReference>
<feature type="domain" description="DUF1990" evidence="1">
    <location>
        <begin position="32"/>
        <end position="183"/>
    </location>
</feature>
<gene>
    <name evidence="2" type="ORF">OJF2_61950</name>
</gene>
<sequence length="205" mass="23246">MVSLTHPSAEAIRAFLASQSEFPLTYASSRGDATEPPPGYVVDHTRARIGRGEEAFARAKAALERWQQVRLGWVEARPDDAPIRTGQEVAIVARRFGVWWLSACRIVRVLDDPGPGRRFGFAYGTLPDHVGIGEERFLVEWDRSTGEVWYDILAFSRPNWLVSRIFYGYMRRLQRRFGRDSAAAMKRLVGGQPDRPIEETDDHAT</sequence>
<dbReference type="Proteomes" id="UP000324233">
    <property type="component" value="Chromosome"/>
</dbReference>
<name>A0A5B9WBG4_9BACT</name>
<dbReference type="InterPro" id="IPR014457">
    <property type="entry name" value="UCP010260"/>
</dbReference>
<dbReference type="InterPro" id="IPR018960">
    <property type="entry name" value="DUF1990"/>
</dbReference>